<dbReference type="SUPFAM" id="SSF51430">
    <property type="entry name" value="NAD(P)-linked oxidoreductase"/>
    <property type="match status" value="1"/>
</dbReference>
<dbReference type="PRINTS" id="PR00069">
    <property type="entry name" value="ALDKETRDTASE"/>
</dbReference>
<dbReference type="PANTHER" id="PTHR43312">
    <property type="entry name" value="D-THREO-ALDOSE 1-DEHYDROGENASE"/>
    <property type="match status" value="1"/>
</dbReference>
<organism evidence="3 4">
    <name type="scientific">candidate division MSBL1 archaeon SCGC-AAA259A05</name>
    <dbReference type="NCBI Taxonomy" id="1698259"/>
    <lineage>
        <taxon>Archaea</taxon>
        <taxon>Methanobacteriati</taxon>
        <taxon>Methanobacteriota</taxon>
        <taxon>candidate division MSBL1</taxon>
    </lineage>
</organism>
<evidence type="ECO:0000313" key="3">
    <source>
        <dbReference type="EMBL" id="KXA90749.1"/>
    </source>
</evidence>
<keyword evidence="4" id="KW-1185">Reference proteome</keyword>
<name>A0A133U9A5_9EURY</name>
<evidence type="ECO:0000256" key="1">
    <source>
        <dbReference type="SAM" id="Coils"/>
    </source>
</evidence>
<dbReference type="GO" id="GO:0016491">
    <property type="term" value="F:oxidoreductase activity"/>
    <property type="evidence" value="ECO:0007669"/>
    <property type="project" value="InterPro"/>
</dbReference>
<dbReference type="Proteomes" id="UP000070163">
    <property type="component" value="Unassembled WGS sequence"/>
</dbReference>
<dbReference type="PANTHER" id="PTHR43312:SF1">
    <property type="entry name" value="NADP-DEPENDENT OXIDOREDUCTASE DOMAIN-CONTAINING PROTEIN"/>
    <property type="match status" value="1"/>
</dbReference>
<dbReference type="Gene3D" id="3.20.20.100">
    <property type="entry name" value="NADP-dependent oxidoreductase domain"/>
    <property type="match status" value="1"/>
</dbReference>
<reference evidence="3 4" key="1">
    <citation type="journal article" date="2016" name="Sci. Rep.">
        <title>Metabolic traits of an uncultured archaeal lineage -MSBL1- from brine pools of the Red Sea.</title>
        <authorList>
            <person name="Mwirichia R."/>
            <person name="Alam I."/>
            <person name="Rashid M."/>
            <person name="Vinu M."/>
            <person name="Ba-Alawi W."/>
            <person name="Anthony Kamau A."/>
            <person name="Kamanda Ngugi D."/>
            <person name="Goker M."/>
            <person name="Klenk H.P."/>
            <person name="Bajic V."/>
            <person name="Stingl U."/>
        </authorList>
    </citation>
    <scope>NUCLEOTIDE SEQUENCE [LARGE SCALE GENOMIC DNA]</scope>
    <source>
        <strain evidence="3">SCGC-AAA259A05</strain>
    </source>
</reference>
<feature type="coiled-coil region" evidence="1">
    <location>
        <begin position="261"/>
        <end position="288"/>
    </location>
</feature>
<evidence type="ECO:0000313" key="4">
    <source>
        <dbReference type="Proteomes" id="UP000070163"/>
    </source>
</evidence>
<keyword evidence="1" id="KW-0175">Coiled coil</keyword>
<evidence type="ECO:0000259" key="2">
    <source>
        <dbReference type="Pfam" id="PF00248"/>
    </source>
</evidence>
<dbReference type="EMBL" id="LHXJ01000041">
    <property type="protein sequence ID" value="KXA90749.1"/>
    <property type="molecule type" value="Genomic_DNA"/>
</dbReference>
<gene>
    <name evidence="3" type="ORF">AKJ57_03875</name>
</gene>
<sequence>MKYRTSERTGLKISELGVGGHEYRPMLNSLQFPGEEVSEEEFSETQPERNEIIGRAVDAGINYFDPTMREEAKSLGEALQSLDLREEVHVAAESIYPLGRLEENSSSKWQNVVIDEVEERLNLLQTDYVDVFNVHCPESNYSRGRLEATVEALEKMEEENKVRSIGASSHEPSFLSELIKKYDCFDSVMIPYNYHFQRAKENLFPACKARNVGVVVMKPLSWPYYGLPFTLFSLNNLETGQCTPAQTSKQWILESPEVSTVVVAINSVKELEENMAALEKEGEVNEKALEKCLKFALGPEGKERLRELAERPELDLRNYARKALNAEQYGWSVIPNSE</sequence>
<accession>A0A133U9A5</accession>
<feature type="domain" description="NADP-dependent oxidoreductase" evidence="2">
    <location>
        <begin position="46"/>
        <end position="221"/>
    </location>
</feature>
<dbReference type="InterPro" id="IPR036812">
    <property type="entry name" value="NAD(P)_OxRdtase_dom_sf"/>
</dbReference>
<dbReference type="AlphaFoldDB" id="A0A133U9A5"/>
<proteinExistence type="predicted"/>
<dbReference type="InterPro" id="IPR023210">
    <property type="entry name" value="NADP_OxRdtase_dom"/>
</dbReference>
<dbReference type="InterPro" id="IPR053135">
    <property type="entry name" value="AKR2_Oxidoreductase"/>
</dbReference>
<dbReference type="InterPro" id="IPR020471">
    <property type="entry name" value="AKR"/>
</dbReference>
<protein>
    <recommendedName>
        <fullName evidence="2">NADP-dependent oxidoreductase domain-containing protein</fullName>
    </recommendedName>
</protein>
<dbReference type="Pfam" id="PF00248">
    <property type="entry name" value="Aldo_ket_red"/>
    <property type="match status" value="1"/>
</dbReference>
<comment type="caution">
    <text evidence="3">The sequence shown here is derived from an EMBL/GenBank/DDBJ whole genome shotgun (WGS) entry which is preliminary data.</text>
</comment>